<dbReference type="InterPro" id="IPR002541">
    <property type="entry name" value="Cyt_c_assembly"/>
</dbReference>
<feature type="transmembrane region" description="Helical" evidence="1">
    <location>
        <begin position="138"/>
        <end position="160"/>
    </location>
</feature>
<evidence type="ECO:0000313" key="4">
    <source>
        <dbReference type="Proteomes" id="UP000317238"/>
    </source>
</evidence>
<dbReference type="Proteomes" id="UP000317238">
    <property type="component" value="Unassembled WGS sequence"/>
</dbReference>
<keyword evidence="4" id="KW-1185">Reference proteome</keyword>
<feature type="transmembrane region" description="Helical" evidence="1">
    <location>
        <begin position="251"/>
        <end position="270"/>
    </location>
</feature>
<keyword evidence="1" id="KW-0812">Transmembrane</keyword>
<feature type="transmembrane region" description="Helical" evidence="1">
    <location>
        <begin position="76"/>
        <end position="93"/>
    </location>
</feature>
<reference evidence="3 4" key="1">
    <citation type="submission" date="2019-02" db="EMBL/GenBank/DDBJ databases">
        <title>Deep-cultivation of Planctomycetes and their phenomic and genomic characterization uncovers novel biology.</title>
        <authorList>
            <person name="Wiegand S."/>
            <person name="Jogler M."/>
            <person name="Boedeker C."/>
            <person name="Pinto D."/>
            <person name="Vollmers J."/>
            <person name="Rivas-Marin E."/>
            <person name="Kohn T."/>
            <person name="Peeters S.H."/>
            <person name="Heuer A."/>
            <person name="Rast P."/>
            <person name="Oberbeckmann S."/>
            <person name="Bunk B."/>
            <person name="Jeske O."/>
            <person name="Meyerdierks A."/>
            <person name="Storesund J.E."/>
            <person name="Kallscheuer N."/>
            <person name="Luecker S."/>
            <person name="Lage O.M."/>
            <person name="Pohl T."/>
            <person name="Merkel B.J."/>
            <person name="Hornburger P."/>
            <person name="Mueller R.-W."/>
            <person name="Bruemmer F."/>
            <person name="Labrenz M."/>
            <person name="Spormann A.M."/>
            <person name="Op Den Camp H."/>
            <person name="Overmann J."/>
            <person name="Amann R."/>
            <person name="Jetten M.S.M."/>
            <person name="Mascher T."/>
            <person name="Medema M.H."/>
            <person name="Devos D.P."/>
            <person name="Kaster A.-K."/>
            <person name="Ovreas L."/>
            <person name="Rohde M."/>
            <person name="Galperin M.Y."/>
            <person name="Jogler C."/>
        </authorList>
    </citation>
    <scope>NUCLEOTIDE SEQUENCE [LARGE SCALE GENOMIC DNA]</scope>
    <source>
        <strain evidence="3 4">Pan14r</strain>
    </source>
</reference>
<dbReference type="OrthoDB" id="257620at2"/>
<keyword evidence="1" id="KW-0472">Membrane</keyword>
<feature type="domain" description="Cytochrome c assembly protein" evidence="2">
    <location>
        <begin position="78"/>
        <end position="269"/>
    </location>
</feature>
<dbReference type="GO" id="GO:0020037">
    <property type="term" value="F:heme binding"/>
    <property type="evidence" value="ECO:0007669"/>
    <property type="project" value="InterPro"/>
</dbReference>
<dbReference type="Pfam" id="PF01578">
    <property type="entry name" value="Cytochrom_C_asm"/>
    <property type="match status" value="1"/>
</dbReference>
<proteinExistence type="predicted"/>
<feature type="transmembrane region" description="Helical" evidence="1">
    <location>
        <begin position="189"/>
        <end position="209"/>
    </location>
</feature>
<protein>
    <submittedName>
        <fullName evidence="3">Cytochrome C assembly protein</fullName>
    </submittedName>
</protein>
<keyword evidence="1" id="KW-1133">Transmembrane helix</keyword>
<comment type="caution">
    <text evidence="3">The sequence shown here is derived from an EMBL/GenBank/DDBJ whole genome shotgun (WGS) entry which is preliminary data.</text>
</comment>
<feature type="transmembrane region" description="Helical" evidence="1">
    <location>
        <begin position="221"/>
        <end position="242"/>
    </location>
</feature>
<evidence type="ECO:0000259" key="2">
    <source>
        <dbReference type="Pfam" id="PF01578"/>
    </source>
</evidence>
<accession>A0A5C5XSS0</accession>
<sequence length="311" mass="33711">MLDFLSEISVICFASCYLLALLLELSRLIGRYPGRGIAVLAVTVIGLLTQLAYLTLRATGSDGGDELSRLATWMDWSLLTSFGLAVCFLVMYLRRPDTVISFFFLPAILLLIGLAMMLRNQPPFTRSEAFEIWRTVHAIGMAAGSAAVTVGFLSGLMYLFQSRRLKQKRAGSTIRLPDLETLQRLSRGCLLTSLLSVGVGVLAGVVMNLNRWGQVGWTDGGVLFSGALFLWLLIASIVEMLYAPARRGHKVAYLTLASFGFLVLAMFGVLGSPHGEPASKPGPPAVGIHTTMPSGSIVLGEILDQPEVFLR</sequence>
<dbReference type="GO" id="GO:0017004">
    <property type="term" value="P:cytochrome complex assembly"/>
    <property type="evidence" value="ECO:0007669"/>
    <property type="project" value="InterPro"/>
</dbReference>
<organism evidence="3 4">
    <name type="scientific">Crateriforma conspicua</name>
    <dbReference type="NCBI Taxonomy" id="2527996"/>
    <lineage>
        <taxon>Bacteria</taxon>
        <taxon>Pseudomonadati</taxon>
        <taxon>Planctomycetota</taxon>
        <taxon>Planctomycetia</taxon>
        <taxon>Planctomycetales</taxon>
        <taxon>Planctomycetaceae</taxon>
        <taxon>Crateriforma</taxon>
    </lineage>
</organism>
<dbReference type="AlphaFoldDB" id="A0A5C5XSS0"/>
<evidence type="ECO:0000313" key="3">
    <source>
        <dbReference type="EMBL" id="TWT65718.1"/>
    </source>
</evidence>
<gene>
    <name evidence="3" type="ORF">Pan14r_52670</name>
</gene>
<dbReference type="RefSeq" id="WP_146440969.1">
    <property type="nucleotide sequence ID" value="NZ_SJPL01000002.1"/>
</dbReference>
<feature type="transmembrane region" description="Helical" evidence="1">
    <location>
        <begin position="37"/>
        <end position="56"/>
    </location>
</feature>
<dbReference type="EMBL" id="SJPL01000002">
    <property type="protein sequence ID" value="TWT65718.1"/>
    <property type="molecule type" value="Genomic_DNA"/>
</dbReference>
<evidence type="ECO:0000256" key="1">
    <source>
        <dbReference type="SAM" id="Phobius"/>
    </source>
</evidence>
<feature type="transmembrane region" description="Helical" evidence="1">
    <location>
        <begin position="100"/>
        <end position="118"/>
    </location>
</feature>
<feature type="transmembrane region" description="Helical" evidence="1">
    <location>
        <begin position="6"/>
        <end position="25"/>
    </location>
</feature>
<name>A0A5C5XSS0_9PLAN</name>